<organism evidence="1 2">
    <name type="scientific">Meiothermus hypogaeus NBRC 106114</name>
    <dbReference type="NCBI Taxonomy" id="1227553"/>
    <lineage>
        <taxon>Bacteria</taxon>
        <taxon>Thermotogati</taxon>
        <taxon>Deinococcota</taxon>
        <taxon>Deinococci</taxon>
        <taxon>Thermales</taxon>
        <taxon>Thermaceae</taxon>
        <taxon>Meiothermus</taxon>
    </lineage>
</organism>
<gene>
    <name evidence="1" type="ORF">MHY01S_11800</name>
</gene>
<dbReference type="AlphaFoldDB" id="A0A511R078"/>
<evidence type="ECO:0000313" key="1">
    <source>
        <dbReference type="EMBL" id="GEM83014.1"/>
    </source>
</evidence>
<dbReference type="EMBL" id="BJXL01000028">
    <property type="protein sequence ID" value="GEM83014.1"/>
    <property type="molecule type" value="Genomic_DNA"/>
</dbReference>
<reference evidence="1 2" key="1">
    <citation type="submission" date="2019-07" db="EMBL/GenBank/DDBJ databases">
        <title>Whole genome shotgun sequence of Meiothermus hypogaeus NBRC 106114.</title>
        <authorList>
            <person name="Hosoyama A."/>
            <person name="Uohara A."/>
            <person name="Ohji S."/>
            <person name="Ichikawa N."/>
        </authorList>
    </citation>
    <scope>NUCLEOTIDE SEQUENCE [LARGE SCALE GENOMIC DNA]</scope>
    <source>
        <strain evidence="1 2">NBRC 106114</strain>
    </source>
</reference>
<evidence type="ECO:0000313" key="2">
    <source>
        <dbReference type="Proteomes" id="UP000321197"/>
    </source>
</evidence>
<comment type="caution">
    <text evidence="1">The sequence shown here is derived from an EMBL/GenBank/DDBJ whole genome shotgun (WGS) entry which is preliminary data.</text>
</comment>
<dbReference type="Proteomes" id="UP000321197">
    <property type="component" value="Unassembled WGS sequence"/>
</dbReference>
<sequence length="77" mass="7867">MTLKVMELVPAGSKRLKGVIGESLGSAGSVRGSGAIGGASGFGALHAVIPSINPAASNPIVLIRIKRGKRCDWVKTR</sequence>
<accession>A0A511R078</accession>
<name>A0A511R078_9DEIN</name>
<proteinExistence type="predicted"/>
<protein>
    <submittedName>
        <fullName evidence="1">Uncharacterized protein</fullName>
    </submittedName>
</protein>